<dbReference type="OrthoDB" id="2475790at2"/>
<dbReference type="AlphaFoldDB" id="Q97JP9"/>
<dbReference type="STRING" id="272562.CA_C1224"/>
<organism evidence="1 2">
    <name type="scientific">Clostridium acetobutylicum (strain ATCC 824 / DSM 792 / JCM 1419 / IAM 19013 / LMG 5710 / NBRC 13948 / NRRL B-527 / VKM B-1787 / 2291 / W)</name>
    <dbReference type="NCBI Taxonomy" id="272562"/>
    <lineage>
        <taxon>Bacteria</taxon>
        <taxon>Bacillati</taxon>
        <taxon>Bacillota</taxon>
        <taxon>Clostridia</taxon>
        <taxon>Eubacteriales</taxon>
        <taxon>Clostridiaceae</taxon>
        <taxon>Clostridium</taxon>
    </lineage>
</organism>
<dbReference type="GeneID" id="44997732"/>
<dbReference type="GO" id="GO:0003676">
    <property type="term" value="F:nucleic acid binding"/>
    <property type="evidence" value="ECO:0007669"/>
    <property type="project" value="InterPro"/>
</dbReference>
<gene>
    <name evidence="1" type="ordered locus">CA_C1224</name>
</gene>
<evidence type="ECO:0000313" key="1">
    <source>
        <dbReference type="EMBL" id="AAK79196.1"/>
    </source>
</evidence>
<proteinExistence type="predicted"/>
<dbReference type="HOGENOM" id="CLU_115388_0_0_9"/>
<dbReference type="RefSeq" id="WP_010964537.1">
    <property type="nucleotide sequence ID" value="NC_003030.1"/>
</dbReference>
<dbReference type="Gene3D" id="3.40.1350.10">
    <property type="match status" value="1"/>
</dbReference>
<accession>Q97JP9</accession>
<dbReference type="Proteomes" id="UP000000814">
    <property type="component" value="Chromosome"/>
</dbReference>
<dbReference type="EMBL" id="AE001437">
    <property type="protein sequence ID" value="AAK79196.1"/>
    <property type="molecule type" value="Genomic_DNA"/>
</dbReference>
<dbReference type="InterPro" id="IPR011856">
    <property type="entry name" value="tRNA_endonuc-like_dom_sf"/>
</dbReference>
<protein>
    <submittedName>
        <fullName evidence="1">Uncharacterized protein</fullName>
    </submittedName>
</protein>
<reference evidence="1 2" key="1">
    <citation type="journal article" date="2001" name="J. Bacteriol.">
        <title>Genome sequence and comparative analysis of the solvent-producing bacterium Clostridium acetobutylicum.</title>
        <authorList>
            <person name="Nolling J."/>
            <person name="Breton G."/>
            <person name="Omelchenko M.V."/>
            <person name="Makarova K.S."/>
            <person name="Zeng Q."/>
            <person name="Gibson R."/>
            <person name="Lee H.M."/>
            <person name="Dubois J."/>
            <person name="Qiu D."/>
            <person name="Hitti J."/>
            <person name="Wolf Y.I."/>
            <person name="Tatusov R.L."/>
            <person name="Sabathe F."/>
            <person name="Doucette-Stamm L."/>
            <person name="Soucaille P."/>
            <person name="Daly M.J."/>
            <person name="Bennett G.N."/>
            <person name="Koonin E.V."/>
            <person name="Smith D.R."/>
        </authorList>
    </citation>
    <scope>NUCLEOTIDE SEQUENCE [LARGE SCALE GENOMIC DNA]</scope>
    <source>
        <strain evidence="2">ATCC 824 / DSM 792 / JCM 1419 / LMG 5710 / VKM B-1787</strain>
    </source>
</reference>
<dbReference type="PATRIC" id="fig|272562.8.peg.1426"/>
<dbReference type="KEGG" id="cac:CA_C1224"/>
<sequence length="201" mass="23876">MAINTGKRFEEDFKKSIPEKYCVIRLKDSASSWNGGTSSRFTINNPCDYIVFANKWLHLVELKSHKGASFPIAPKYKEKKRMKKIKINRKQWYKIAQVMHSFKFLNIEKYIPKKVSNYGVIKPNQINDLIKYHKKENVNGIFIFNLSEKDRTYCVDCREVKQAIDENKKSLSMEWLNLHGILLNQEKKKTRWKYDLSPMFD</sequence>
<evidence type="ECO:0000313" key="2">
    <source>
        <dbReference type="Proteomes" id="UP000000814"/>
    </source>
</evidence>
<dbReference type="eggNOG" id="COG3331">
    <property type="taxonomic scope" value="Bacteria"/>
</dbReference>
<name>Q97JP9_CLOAB</name>
<keyword evidence="2" id="KW-1185">Reference proteome</keyword>
<dbReference type="PIR" id="A97051">
    <property type="entry name" value="A97051"/>
</dbReference>